<dbReference type="InterPro" id="IPR017072">
    <property type="entry name" value="TF_Spt6"/>
</dbReference>
<dbReference type="InterPro" id="IPR035420">
    <property type="entry name" value="Spt6_SH2"/>
</dbReference>
<dbReference type="Gene3D" id="2.40.50.140">
    <property type="entry name" value="Nucleic acid-binding proteins"/>
    <property type="match status" value="1"/>
</dbReference>
<keyword evidence="4" id="KW-1185">Reference proteome</keyword>
<dbReference type="GO" id="GO:0042393">
    <property type="term" value="F:histone binding"/>
    <property type="evidence" value="ECO:0007669"/>
    <property type="project" value="TreeGrafter"/>
</dbReference>
<dbReference type="PANTHER" id="PTHR10145">
    <property type="entry name" value="TRANSCRIPTION ELONGATION FACTOR SPT6"/>
    <property type="match status" value="1"/>
</dbReference>
<feature type="compositionally biased region" description="Acidic residues" evidence="1">
    <location>
        <begin position="12"/>
        <end position="38"/>
    </location>
</feature>
<dbReference type="Pfam" id="PF14632">
    <property type="entry name" value="SPT6_acidic"/>
    <property type="match status" value="1"/>
</dbReference>
<dbReference type="InterPro" id="IPR028231">
    <property type="entry name" value="Spt6_YqgF"/>
</dbReference>
<dbReference type="SUPFAM" id="SSF55550">
    <property type="entry name" value="SH2 domain"/>
    <property type="match status" value="1"/>
</dbReference>
<dbReference type="InterPro" id="IPR035019">
    <property type="entry name" value="Spt6_SH2_N"/>
</dbReference>
<dbReference type="CDD" id="cd09918">
    <property type="entry name" value="SH2_Nterm_SPT6_like"/>
    <property type="match status" value="1"/>
</dbReference>
<dbReference type="Proteomes" id="UP000265703">
    <property type="component" value="Unassembled WGS sequence"/>
</dbReference>
<dbReference type="InterPro" id="IPR032706">
    <property type="entry name" value="Spt6_HHH"/>
</dbReference>
<reference evidence="3 4" key="1">
    <citation type="submission" date="2018-06" db="EMBL/GenBank/DDBJ databases">
        <title>Comparative genomics reveals the genomic features of Rhizophagus irregularis, R. cerebriforme, R. diaphanum and Gigaspora rosea, and their symbiotic lifestyle signature.</title>
        <authorList>
            <person name="Morin E."/>
            <person name="San Clemente H."/>
            <person name="Chen E.C.H."/>
            <person name="De La Providencia I."/>
            <person name="Hainaut M."/>
            <person name="Kuo A."/>
            <person name="Kohler A."/>
            <person name="Murat C."/>
            <person name="Tang N."/>
            <person name="Roy S."/>
            <person name="Loubradou J."/>
            <person name="Henrissat B."/>
            <person name="Grigoriev I.V."/>
            <person name="Corradi N."/>
            <person name="Roux C."/>
            <person name="Martin F.M."/>
        </authorList>
    </citation>
    <scope>NUCLEOTIDE SEQUENCE [LARGE SCALE GENOMIC DNA]</scope>
    <source>
        <strain evidence="3 4">DAOM 227022</strain>
    </source>
</reference>
<dbReference type="InterPro" id="IPR023323">
    <property type="entry name" value="Tex-like_dom_sf"/>
</dbReference>
<dbReference type="SUPFAM" id="SSF53098">
    <property type="entry name" value="Ribonuclease H-like"/>
    <property type="match status" value="1"/>
</dbReference>
<dbReference type="Gene3D" id="1.10.10.650">
    <property type="entry name" value="RuvA domain 2-like"/>
    <property type="match status" value="1"/>
</dbReference>
<name>A0A397TJR2_9GLOM</name>
<evidence type="ECO:0000256" key="1">
    <source>
        <dbReference type="SAM" id="MobiDB-lite"/>
    </source>
</evidence>
<feature type="region of interest" description="Disordered" evidence="1">
    <location>
        <begin position="1"/>
        <end position="93"/>
    </location>
</feature>
<sequence>MENDQERVDEQQTFDDELVEPVDEENQYSSSDAEESTDSEAAKEIAKGFIVDENEEEEEEEEEVKEKRKKKKKKSKKRRRESSEDLSEDELDLIEENTGVKIARSEQKFKRLKRGVRKPSKDVKNIFDEDEEEEVLEENEEDFVVYDDGEGFIEGETHAPTLFEEVFHDLEDKYSFAFQKIEEPPDFNIESLEKVFSPEAYLTRKDKEIKVTDLPERFQLRPDIVVNRKLTKEEINLATEIITKSIADYHGILVSSQLSRAVKNVLTSFSQEFIEVPYIWTYKRDLIANYDEDPVTPTLTRADLWYILDHEYDFRKFVEMRDKLNSEISKNHSQDHYISKVLSEAKEIDELYDLSVYIKFQEKKETISVQQISPTEELRRKGMVSKNLKYLEYIHKGLIKIVDKFGVQIPSFVQSLNSETKLHQPVNENLTPLEVVQQFYPESKAPDELLKQSMELLAYEMSVDPMFRKFVRNNYIQNGLLVTSGPLEVISSNNECWSYCFWKIPIQKAFNIDGDFARIIHYKNQNLINISFQLRNEEKFLEILKNNIVSETPRRFDLETAPISSSHVEWNKYRIDAALKAYNEILRPNIESWLIAKLKANAEQWIMEQCMFNLERKIDVKPFRTSEMRRNAIPRVFALSFGAGGLENDTCCVYINEHGKKTQEWSWPMLKDFNSREGNEFLDALEEFNPHVVVVRCYDFKTKFLLQTVKNFVRYHNEKLKSQSEKATVIVSDDKVAMEYTASEIAKKEYPKSSELSRYCTSLARMVQNPLMEHLRLGDKILAIKFHPLQSFLPEEKFKEALDRAFVNVVNEVGVDINDILHDEFNEPKQRALHYICGFGPRKSIYLKQLIFGENYKPYYEPFIESRSSLKDTYLEPKVFQNSAGFLRIRPDPNEPLDDSRIHPDFYDLARKYSRNTPDMDDARSSQKYFLMQLIKRENRNPFSDRRRDYEMPTVDQVFEMVTKETKDSLYPGLIVPVVVKTITTGALRVRLKNSGFECNIGWNYIDKKVNNNIEEGDILDALVKSINKEDFTIVLSCKPRDLEKGHHRSFHDKRFDEFIDREAKHNYQPPLKVKKVNQSVPQPKPKPPRTITHPCFEKVSAQEAEEKLSTQPNGFYIIRPKTNNPDKLSITWKIYDNVYRHFVDIIEIGLEPGLEVGRRLFVENEQKTEYEALDELLVTYIEDTNDFIDKMINHQRFRPTERQLDEYLETCLRNNPKYTAYGFYMDNANPGCFIYGYKFKPGARMSKMRGMFRPYGLRVEEFRFHNLDELINGMKQKIYERYTRKR</sequence>
<dbReference type="PROSITE" id="PS50126">
    <property type="entry name" value="S1"/>
    <property type="match status" value="1"/>
</dbReference>
<dbReference type="Gene3D" id="1.10.150.850">
    <property type="entry name" value="Spt6, helix-hairpin-helix domain"/>
    <property type="match status" value="1"/>
</dbReference>
<dbReference type="OrthoDB" id="995477at2759"/>
<dbReference type="EMBL" id="QKYT01000015">
    <property type="protein sequence ID" value="RIA98460.1"/>
    <property type="molecule type" value="Genomic_DNA"/>
</dbReference>
<dbReference type="Gene3D" id="1.10.10.2740">
    <property type="entry name" value="Spt6, Death-like domain"/>
    <property type="match status" value="1"/>
</dbReference>
<dbReference type="Gene3D" id="3.30.505.10">
    <property type="entry name" value="SH2 domain"/>
    <property type="match status" value="2"/>
</dbReference>
<dbReference type="Gene3D" id="1.10.3500.10">
    <property type="entry name" value="Tex N-terminal region-like"/>
    <property type="match status" value="1"/>
</dbReference>
<evidence type="ECO:0000313" key="3">
    <source>
        <dbReference type="EMBL" id="RIA98460.1"/>
    </source>
</evidence>
<dbReference type="GO" id="GO:0034728">
    <property type="term" value="P:nucleosome organization"/>
    <property type="evidence" value="ECO:0007669"/>
    <property type="project" value="TreeGrafter"/>
</dbReference>
<feature type="domain" description="S1 motif" evidence="2">
    <location>
        <begin position="973"/>
        <end position="1039"/>
    </location>
</feature>
<feature type="compositionally biased region" description="Basic and acidic residues" evidence="1">
    <location>
        <begin position="1"/>
        <end position="10"/>
    </location>
</feature>
<feature type="compositionally biased region" description="Acidic residues" evidence="1">
    <location>
        <begin position="52"/>
        <end position="63"/>
    </location>
</feature>
<protein>
    <submittedName>
        <fullName evidence="3">SH2 domain-containing protein</fullName>
    </submittedName>
</protein>
<gene>
    <name evidence="3" type="ORF">C1645_812722</name>
</gene>
<dbReference type="Pfam" id="PF21710">
    <property type="entry name" value="Spt6_S1"/>
    <property type="match status" value="1"/>
</dbReference>
<dbReference type="Pfam" id="PF14639">
    <property type="entry name" value="YqgF"/>
    <property type="match status" value="1"/>
</dbReference>
<dbReference type="InterPro" id="IPR012337">
    <property type="entry name" value="RNaseH-like_sf"/>
</dbReference>
<dbReference type="InterPro" id="IPR012340">
    <property type="entry name" value="NA-bd_OB-fold"/>
</dbReference>
<dbReference type="InterPro" id="IPR036860">
    <property type="entry name" value="SH2_dom_sf"/>
</dbReference>
<dbReference type="InterPro" id="IPR049540">
    <property type="entry name" value="Spt6-like_S1"/>
</dbReference>
<dbReference type="InterPro" id="IPR037027">
    <property type="entry name" value="YqgF/RNaseH-like_dom_sf"/>
</dbReference>
<dbReference type="GO" id="GO:0008023">
    <property type="term" value="C:transcription elongation factor complex"/>
    <property type="evidence" value="ECO:0007669"/>
    <property type="project" value="TreeGrafter"/>
</dbReference>
<dbReference type="InterPro" id="IPR042066">
    <property type="entry name" value="Spt6_death-like"/>
</dbReference>
<evidence type="ECO:0000259" key="2">
    <source>
        <dbReference type="PROSITE" id="PS50126"/>
    </source>
</evidence>
<dbReference type="SUPFAM" id="SSF50249">
    <property type="entry name" value="Nucleic acid-binding proteins"/>
    <property type="match status" value="1"/>
</dbReference>
<dbReference type="Pfam" id="PF14641">
    <property type="entry name" value="HTH_44"/>
    <property type="match status" value="1"/>
</dbReference>
<dbReference type="GO" id="GO:0003677">
    <property type="term" value="F:DNA binding"/>
    <property type="evidence" value="ECO:0007669"/>
    <property type="project" value="InterPro"/>
</dbReference>
<evidence type="ECO:0000313" key="4">
    <source>
        <dbReference type="Proteomes" id="UP000265703"/>
    </source>
</evidence>
<dbReference type="InterPro" id="IPR003029">
    <property type="entry name" value="S1_domain"/>
</dbReference>
<dbReference type="PANTHER" id="PTHR10145:SF6">
    <property type="entry name" value="TRANSCRIPTION ELONGATION FACTOR SPT6"/>
    <property type="match status" value="1"/>
</dbReference>
<proteinExistence type="predicted"/>
<dbReference type="Pfam" id="PF14635">
    <property type="entry name" value="HHH_7"/>
    <property type="match status" value="1"/>
</dbReference>
<dbReference type="STRING" id="658196.A0A397TJR2"/>
<feature type="compositionally biased region" description="Acidic residues" evidence="1">
    <location>
        <begin position="84"/>
        <end position="93"/>
    </location>
</feature>
<dbReference type="Gene3D" id="3.30.420.140">
    <property type="entry name" value="YqgF/RNase H-like domain"/>
    <property type="match status" value="1"/>
</dbReference>
<dbReference type="InterPro" id="IPR023319">
    <property type="entry name" value="Tex-like_HTH_dom_sf"/>
</dbReference>
<dbReference type="GO" id="GO:0031491">
    <property type="term" value="F:nucleosome binding"/>
    <property type="evidence" value="ECO:0007669"/>
    <property type="project" value="TreeGrafter"/>
</dbReference>
<dbReference type="Pfam" id="PF14633">
    <property type="entry name" value="SH2_2"/>
    <property type="match status" value="1"/>
</dbReference>
<dbReference type="InterPro" id="IPR028083">
    <property type="entry name" value="Spt6_acidic_N_dom"/>
</dbReference>
<feature type="compositionally biased region" description="Basic residues" evidence="1">
    <location>
        <begin position="67"/>
        <end position="80"/>
    </location>
</feature>
<comment type="caution">
    <text evidence="3">The sequence shown here is derived from an EMBL/GenBank/DDBJ whole genome shotgun (WGS) entry which is preliminary data.</text>
</comment>
<dbReference type="SUPFAM" id="SSF158832">
    <property type="entry name" value="Tex N-terminal region-like"/>
    <property type="match status" value="1"/>
</dbReference>
<organism evidence="3 4">
    <name type="scientific">Glomus cerebriforme</name>
    <dbReference type="NCBI Taxonomy" id="658196"/>
    <lineage>
        <taxon>Eukaryota</taxon>
        <taxon>Fungi</taxon>
        <taxon>Fungi incertae sedis</taxon>
        <taxon>Mucoromycota</taxon>
        <taxon>Glomeromycotina</taxon>
        <taxon>Glomeromycetes</taxon>
        <taxon>Glomerales</taxon>
        <taxon>Glomeraceae</taxon>
        <taxon>Glomus</taxon>
    </lineage>
</organism>
<accession>A0A397TJR2</accession>
<dbReference type="InterPro" id="IPR028088">
    <property type="entry name" value="Spt6_HTH_DNA-bd_dom"/>
</dbReference>
<dbReference type="GO" id="GO:0140673">
    <property type="term" value="P:transcription elongation-coupled chromatin remodeling"/>
    <property type="evidence" value="ECO:0007669"/>
    <property type="project" value="InterPro"/>
</dbReference>